<feature type="transmembrane region" description="Helical" evidence="7">
    <location>
        <begin position="249"/>
        <end position="270"/>
    </location>
</feature>
<evidence type="ECO:0000256" key="4">
    <source>
        <dbReference type="ARBA" id="ARBA00022840"/>
    </source>
</evidence>
<comment type="subcellular location">
    <subcellularLocation>
        <location evidence="1">Cell membrane</location>
        <topology evidence="1">Multi-pass membrane protein</topology>
    </subcellularLocation>
</comment>
<dbReference type="PANTHER" id="PTHR24221:SF397">
    <property type="entry name" value="ABC TRANSPORTER, ATP-BINDING TRANSMEMBRANE PROTEIN"/>
    <property type="match status" value="1"/>
</dbReference>
<feature type="transmembrane region" description="Helical" evidence="7">
    <location>
        <begin position="276"/>
        <end position="295"/>
    </location>
</feature>
<reference evidence="10 11" key="1">
    <citation type="submission" date="2021-08" db="EMBL/GenBank/DDBJ databases">
        <title>Collinsella faecalis sp. nov. isolated from swine faeces.</title>
        <authorList>
            <person name="Oh B.S."/>
            <person name="Lee J.H."/>
        </authorList>
    </citation>
    <scope>NUCLEOTIDE SEQUENCE [LARGE SCALE GENOMIC DNA]</scope>
    <source>
        <strain evidence="10 11">AGMB00827</strain>
    </source>
</reference>
<keyword evidence="11" id="KW-1185">Reference proteome</keyword>
<evidence type="ECO:0000259" key="8">
    <source>
        <dbReference type="PROSITE" id="PS50893"/>
    </source>
</evidence>
<dbReference type="Gene3D" id="1.20.1560.10">
    <property type="entry name" value="ABC transporter type 1, transmembrane domain"/>
    <property type="match status" value="1"/>
</dbReference>
<gene>
    <name evidence="10" type="ORF">K6V98_07975</name>
</gene>
<dbReference type="Pfam" id="PF00664">
    <property type="entry name" value="ABC_membrane"/>
    <property type="match status" value="1"/>
</dbReference>
<dbReference type="Gene3D" id="3.40.50.300">
    <property type="entry name" value="P-loop containing nucleotide triphosphate hydrolases"/>
    <property type="match status" value="1"/>
</dbReference>
<dbReference type="PROSITE" id="PS50929">
    <property type="entry name" value="ABC_TM1F"/>
    <property type="match status" value="1"/>
</dbReference>
<dbReference type="InterPro" id="IPR039421">
    <property type="entry name" value="Type_1_exporter"/>
</dbReference>
<dbReference type="InterPro" id="IPR003439">
    <property type="entry name" value="ABC_transporter-like_ATP-bd"/>
</dbReference>
<dbReference type="InterPro" id="IPR011527">
    <property type="entry name" value="ABC1_TM_dom"/>
</dbReference>
<evidence type="ECO:0000313" key="10">
    <source>
        <dbReference type="EMBL" id="MBY4798281.1"/>
    </source>
</evidence>
<feature type="transmembrane region" description="Helical" evidence="7">
    <location>
        <begin position="58"/>
        <end position="80"/>
    </location>
</feature>
<accession>A0ABS7MLP3</accession>
<evidence type="ECO:0000256" key="5">
    <source>
        <dbReference type="ARBA" id="ARBA00022989"/>
    </source>
</evidence>
<feature type="domain" description="ABC transporter" evidence="8">
    <location>
        <begin position="336"/>
        <end position="570"/>
    </location>
</feature>
<dbReference type="Proteomes" id="UP000700908">
    <property type="component" value="Unassembled WGS sequence"/>
</dbReference>
<dbReference type="EMBL" id="JAIMFO010000009">
    <property type="protein sequence ID" value="MBY4798281.1"/>
    <property type="molecule type" value="Genomic_DNA"/>
</dbReference>
<dbReference type="SMART" id="SM00382">
    <property type="entry name" value="AAA"/>
    <property type="match status" value="1"/>
</dbReference>
<organism evidence="10 11">
    <name type="scientific">Collinsella ureilytica</name>
    <dbReference type="NCBI Taxonomy" id="2869515"/>
    <lineage>
        <taxon>Bacteria</taxon>
        <taxon>Bacillati</taxon>
        <taxon>Actinomycetota</taxon>
        <taxon>Coriobacteriia</taxon>
        <taxon>Coriobacteriales</taxon>
        <taxon>Coriobacteriaceae</taxon>
        <taxon>Collinsella</taxon>
    </lineage>
</organism>
<feature type="transmembrane region" description="Helical" evidence="7">
    <location>
        <begin position="21"/>
        <end position="46"/>
    </location>
</feature>
<dbReference type="PROSITE" id="PS50893">
    <property type="entry name" value="ABC_TRANSPORTER_2"/>
    <property type="match status" value="1"/>
</dbReference>
<dbReference type="Pfam" id="PF00005">
    <property type="entry name" value="ABC_tran"/>
    <property type="match status" value="1"/>
</dbReference>
<feature type="domain" description="ABC transmembrane type-1" evidence="9">
    <location>
        <begin position="22"/>
        <end position="296"/>
    </location>
</feature>
<dbReference type="PROSITE" id="PS00211">
    <property type="entry name" value="ABC_TRANSPORTER_1"/>
    <property type="match status" value="1"/>
</dbReference>
<evidence type="ECO:0000313" key="11">
    <source>
        <dbReference type="Proteomes" id="UP000700908"/>
    </source>
</evidence>
<feature type="transmembrane region" description="Helical" evidence="7">
    <location>
        <begin position="162"/>
        <end position="180"/>
    </location>
</feature>
<dbReference type="InterPro" id="IPR027417">
    <property type="entry name" value="P-loop_NTPase"/>
</dbReference>
<keyword evidence="3" id="KW-0547">Nucleotide-binding</keyword>
<evidence type="ECO:0000259" key="9">
    <source>
        <dbReference type="PROSITE" id="PS50929"/>
    </source>
</evidence>
<keyword evidence="5 7" id="KW-1133">Transmembrane helix</keyword>
<evidence type="ECO:0000256" key="3">
    <source>
        <dbReference type="ARBA" id="ARBA00022741"/>
    </source>
</evidence>
<name>A0ABS7MLP3_9ACTN</name>
<keyword evidence="2 7" id="KW-0812">Transmembrane</keyword>
<evidence type="ECO:0000256" key="1">
    <source>
        <dbReference type="ARBA" id="ARBA00004651"/>
    </source>
</evidence>
<dbReference type="SUPFAM" id="SSF52540">
    <property type="entry name" value="P-loop containing nucleoside triphosphate hydrolases"/>
    <property type="match status" value="1"/>
</dbReference>
<dbReference type="GO" id="GO:0005524">
    <property type="term" value="F:ATP binding"/>
    <property type="evidence" value="ECO:0007669"/>
    <property type="project" value="UniProtKB-KW"/>
</dbReference>
<protein>
    <submittedName>
        <fullName evidence="10">ABC transporter ATP-binding protein/permease</fullName>
    </submittedName>
</protein>
<keyword evidence="6 7" id="KW-0472">Membrane</keyword>
<dbReference type="InterPro" id="IPR036640">
    <property type="entry name" value="ABC1_TM_sf"/>
</dbReference>
<sequence>MLAIMKRILTLAGSFSASSRRSLIVGMVCNVFKAFFMAGMLAAVWWVLENREHLGSEIILQCLGILLVSVTGQFVFQYLVDIKMDAEGFHIFRDLRLRVGDRLKGAPMGYFSDQRLSVITTTLTTTVHQLEEFMTICLTGLSAGVAMAVIMSLYFLVFAPPVAFITLSGIAVGLVVLEWLRRRSTLVTREVTAAQEDMTDAIIEYARGMAVLRTFATPDEALAAAKASFERKRKADFKQEQAAQGVLKLYALVFNLASCAVLFASCFLYLGGALPLSWALTLLVAAFMIYAELIMANNSAFLTKKIEGELDRIDDVCAVPKQDVTDAPLCCKGFDLAMEDVSFSYDGSRYTIDDVTLTIPEGTTCALVGPSGSGKTTLVNLLARFWDVDKGRVTVGGADVRTGTAESLHSHISMVFQNVYLFNDTVENNIRFGRPDATREQVIAAAKRARCHDFIMELPQGYDTVLEEGGSNLSGGERQRVSIARAIMKDAPIVILDEATSSVDPENEHLLMAALAELTQGKTLVTIAHRLNTVRDADQILVMNSGRIVQRGTHEELMCEEGIYRRFIEVRRAAAGWRLGNTSIGKSCQV</sequence>
<keyword evidence="4 10" id="KW-0067">ATP-binding</keyword>
<evidence type="ECO:0000256" key="6">
    <source>
        <dbReference type="ARBA" id="ARBA00023136"/>
    </source>
</evidence>
<evidence type="ECO:0000256" key="7">
    <source>
        <dbReference type="SAM" id="Phobius"/>
    </source>
</evidence>
<evidence type="ECO:0000256" key="2">
    <source>
        <dbReference type="ARBA" id="ARBA00022692"/>
    </source>
</evidence>
<dbReference type="InterPro" id="IPR017871">
    <property type="entry name" value="ABC_transporter-like_CS"/>
</dbReference>
<dbReference type="SUPFAM" id="SSF90123">
    <property type="entry name" value="ABC transporter transmembrane region"/>
    <property type="match status" value="1"/>
</dbReference>
<comment type="caution">
    <text evidence="10">The sequence shown here is derived from an EMBL/GenBank/DDBJ whole genome shotgun (WGS) entry which is preliminary data.</text>
</comment>
<feature type="transmembrane region" description="Helical" evidence="7">
    <location>
        <begin position="133"/>
        <end position="156"/>
    </location>
</feature>
<dbReference type="PANTHER" id="PTHR24221">
    <property type="entry name" value="ATP-BINDING CASSETTE SUB-FAMILY B"/>
    <property type="match status" value="1"/>
</dbReference>
<dbReference type="InterPro" id="IPR003593">
    <property type="entry name" value="AAA+_ATPase"/>
</dbReference>
<proteinExistence type="predicted"/>